<dbReference type="PANTHER" id="PTHR11908:SF157">
    <property type="entry name" value="XANTHINE DEHYDROGENASE SUBUNIT D-RELATED"/>
    <property type="match status" value="1"/>
</dbReference>
<dbReference type="Proteomes" id="UP000317178">
    <property type="component" value="Chromosome"/>
</dbReference>
<dbReference type="KEGG" id="plon:Pla110_14330"/>
<sequence>MATAEHKKTGVSSNSKYKVIGTRPIRPDGVDKVTGRAKYGADIRLSGMIHGAVLRSPHAHALVKSIDTSRAEQLEGVFAVTTHKDFPDATDKIADLGEGAINLKHLSSNVLADEKVLYKGHAVAAVAAESIHIAEEALALIQVEYEVLPHVIDVRKAMQDDAPILLDNLRLEDMSPDSVPSDKPSNIAKKFFFEEGDPEAAFAKAKVVVEREFTTSTVHQGYVEPHASTAVWSADGKVTLYTCTQGTFSVRHQVAELLGMPVSYVKVIPTEIGGGFGGKITVYLDPIAVVLSRKSGRPVQMVMDRASVFEATGPTPGSWMRVKMGADENGKLIAAEAEIAFEAGAYPGSPIAAGCMCVFSCYEIPDGRIIGYDVCVNKPRSAAYRAPGSTQVAYATETVVDEICEKLGMDPAEFRLNNAAVEGTRRIDGVQYPRIGLVETIEAIQQTEHWKTPLEGPNRGRGIASGYWMNAGLKSAVTATVNGDGKVALVEGSTDIGGSRASIAMQFAETLGIAMEDVIPAVVDTDSVGYTDVTGGSRVTYATGWAAYEAALDIRRQFCTRAAEFWEVDPSEVTYEDGGVKGPGDKWYGFVELAEQISKVSEPVVGRGVSNHNEPGGAFGTHAVDVEVDPDTGKVTILKYTAAQDVGTAIHPAYVEGQVQGGVVQGIGWALNEEYFYDDAGVMRNASYLDYRVPTCYDLPMIDALLVEVPNPGHPYGVRGVGEVPIAPPPAAIANAINQAIGIRMQHLPMSPPHVLHEILKK</sequence>
<evidence type="ECO:0000313" key="3">
    <source>
        <dbReference type="Proteomes" id="UP000317178"/>
    </source>
</evidence>
<dbReference type="InterPro" id="IPR037165">
    <property type="entry name" value="AldOxase/xan_DH_Mopterin-bd_sf"/>
</dbReference>
<dbReference type="Gene3D" id="3.30.365.10">
    <property type="entry name" value="Aldehyde oxidase/xanthine dehydrogenase, molybdopterin binding domain"/>
    <property type="match status" value="4"/>
</dbReference>
<dbReference type="GO" id="GO:0016491">
    <property type="term" value="F:oxidoreductase activity"/>
    <property type="evidence" value="ECO:0007669"/>
    <property type="project" value="UniProtKB-KW"/>
</dbReference>
<dbReference type="SUPFAM" id="SSF56003">
    <property type="entry name" value="Molybdenum cofactor-binding domain"/>
    <property type="match status" value="1"/>
</dbReference>
<name>A0A518CKG6_9PLAN</name>
<dbReference type="SMART" id="SM01008">
    <property type="entry name" value="Ald_Xan_dh_C"/>
    <property type="match status" value="1"/>
</dbReference>
<dbReference type="Pfam" id="PF20256">
    <property type="entry name" value="MoCoBD_2"/>
    <property type="match status" value="1"/>
</dbReference>
<dbReference type="InterPro" id="IPR036856">
    <property type="entry name" value="Ald_Oxase/Xan_DH_a/b_sf"/>
</dbReference>
<protein>
    <submittedName>
        <fullName evidence="2">4-hydroxybenzoyl-CoA reductase subunit alpha</fullName>
        <ecNumber evidence="2">1.3.7.9</ecNumber>
    </submittedName>
</protein>
<dbReference type="Pfam" id="PF02738">
    <property type="entry name" value="MoCoBD_1"/>
    <property type="match status" value="1"/>
</dbReference>
<keyword evidence="3" id="KW-1185">Reference proteome</keyword>
<dbReference type="InterPro" id="IPR000674">
    <property type="entry name" value="Ald_Oxase/Xan_DH_a/b"/>
</dbReference>
<dbReference type="InterPro" id="IPR008274">
    <property type="entry name" value="AldOxase/xan_DH_MoCoBD1"/>
</dbReference>
<dbReference type="InterPro" id="IPR016208">
    <property type="entry name" value="Ald_Oxase/xanthine_DH-like"/>
</dbReference>
<evidence type="ECO:0000313" key="2">
    <source>
        <dbReference type="EMBL" id="QDU79719.1"/>
    </source>
</evidence>
<keyword evidence="2" id="KW-0560">Oxidoreductase</keyword>
<dbReference type="EMBL" id="CP036281">
    <property type="protein sequence ID" value="QDU79719.1"/>
    <property type="molecule type" value="Genomic_DNA"/>
</dbReference>
<gene>
    <name evidence="2" type="primary">hcrA</name>
    <name evidence="2" type="ORF">Pla110_14330</name>
</gene>
<dbReference type="EC" id="1.3.7.9" evidence="2"/>
<reference evidence="2 3" key="1">
    <citation type="submission" date="2019-02" db="EMBL/GenBank/DDBJ databases">
        <title>Deep-cultivation of Planctomycetes and their phenomic and genomic characterization uncovers novel biology.</title>
        <authorList>
            <person name="Wiegand S."/>
            <person name="Jogler M."/>
            <person name="Boedeker C."/>
            <person name="Pinto D."/>
            <person name="Vollmers J."/>
            <person name="Rivas-Marin E."/>
            <person name="Kohn T."/>
            <person name="Peeters S.H."/>
            <person name="Heuer A."/>
            <person name="Rast P."/>
            <person name="Oberbeckmann S."/>
            <person name="Bunk B."/>
            <person name="Jeske O."/>
            <person name="Meyerdierks A."/>
            <person name="Storesund J.E."/>
            <person name="Kallscheuer N."/>
            <person name="Luecker S."/>
            <person name="Lage O.M."/>
            <person name="Pohl T."/>
            <person name="Merkel B.J."/>
            <person name="Hornburger P."/>
            <person name="Mueller R.-W."/>
            <person name="Bruemmer F."/>
            <person name="Labrenz M."/>
            <person name="Spormann A.M."/>
            <person name="Op den Camp H."/>
            <person name="Overmann J."/>
            <person name="Amann R."/>
            <person name="Jetten M.S.M."/>
            <person name="Mascher T."/>
            <person name="Medema M.H."/>
            <person name="Devos D.P."/>
            <person name="Kaster A.-K."/>
            <person name="Ovreas L."/>
            <person name="Rohde M."/>
            <person name="Galperin M.Y."/>
            <person name="Jogler C."/>
        </authorList>
    </citation>
    <scope>NUCLEOTIDE SEQUENCE [LARGE SCALE GENOMIC DNA]</scope>
    <source>
        <strain evidence="2 3">Pla110</strain>
    </source>
</reference>
<feature type="domain" description="Aldehyde oxidase/xanthine dehydrogenase a/b hammerhead" evidence="1">
    <location>
        <begin position="34"/>
        <end position="149"/>
    </location>
</feature>
<accession>A0A518CKG6</accession>
<proteinExistence type="predicted"/>
<evidence type="ECO:0000259" key="1">
    <source>
        <dbReference type="SMART" id="SM01008"/>
    </source>
</evidence>
<dbReference type="InterPro" id="IPR046867">
    <property type="entry name" value="AldOxase/xan_DH_MoCoBD2"/>
</dbReference>
<organism evidence="2 3">
    <name type="scientific">Polystyrenella longa</name>
    <dbReference type="NCBI Taxonomy" id="2528007"/>
    <lineage>
        <taxon>Bacteria</taxon>
        <taxon>Pseudomonadati</taxon>
        <taxon>Planctomycetota</taxon>
        <taxon>Planctomycetia</taxon>
        <taxon>Planctomycetales</taxon>
        <taxon>Planctomycetaceae</taxon>
        <taxon>Polystyrenella</taxon>
    </lineage>
</organism>
<dbReference type="PANTHER" id="PTHR11908">
    <property type="entry name" value="XANTHINE DEHYDROGENASE"/>
    <property type="match status" value="1"/>
</dbReference>
<dbReference type="OrthoDB" id="221297at2"/>
<dbReference type="AlphaFoldDB" id="A0A518CKG6"/>
<dbReference type="RefSeq" id="WP_144994555.1">
    <property type="nucleotide sequence ID" value="NZ_CP036281.1"/>
</dbReference>
<dbReference type="Pfam" id="PF01315">
    <property type="entry name" value="Ald_Xan_dh_C"/>
    <property type="match status" value="1"/>
</dbReference>
<dbReference type="Gene3D" id="3.90.1170.50">
    <property type="entry name" value="Aldehyde oxidase/xanthine dehydrogenase, a/b hammerhead"/>
    <property type="match status" value="1"/>
</dbReference>
<dbReference type="SUPFAM" id="SSF54665">
    <property type="entry name" value="CO dehydrogenase molybdoprotein N-domain-like"/>
    <property type="match status" value="1"/>
</dbReference>
<dbReference type="GO" id="GO:0005506">
    <property type="term" value="F:iron ion binding"/>
    <property type="evidence" value="ECO:0007669"/>
    <property type="project" value="InterPro"/>
</dbReference>